<proteinExistence type="predicted"/>
<gene>
    <name evidence="1" type="ORF">EC973_005588</name>
</gene>
<dbReference type="AlphaFoldDB" id="A0A8H7BX06"/>
<reference evidence="1" key="1">
    <citation type="submission" date="2020-01" db="EMBL/GenBank/DDBJ databases">
        <title>Genome Sequencing of Three Apophysomyces-Like Fungal Strains Confirms a Novel Fungal Genus in the Mucoromycota with divergent Burkholderia-like Endosymbiotic Bacteria.</title>
        <authorList>
            <person name="Stajich J.E."/>
            <person name="Macias A.M."/>
            <person name="Carter-House D."/>
            <person name="Lovett B."/>
            <person name="Kasson L.R."/>
            <person name="Berry K."/>
            <person name="Grigoriev I."/>
            <person name="Chang Y."/>
            <person name="Spatafora J."/>
            <person name="Kasson M.T."/>
        </authorList>
    </citation>
    <scope>NUCLEOTIDE SEQUENCE</scope>
    <source>
        <strain evidence="1">NRRL A-21654</strain>
    </source>
</reference>
<comment type="caution">
    <text evidence="1">The sequence shown here is derived from an EMBL/GenBank/DDBJ whole genome shotgun (WGS) entry which is preliminary data.</text>
</comment>
<evidence type="ECO:0000313" key="1">
    <source>
        <dbReference type="EMBL" id="KAF7728750.1"/>
    </source>
</evidence>
<evidence type="ECO:0000313" key="2">
    <source>
        <dbReference type="Proteomes" id="UP000605846"/>
    </source>
</evidence>
<sequence length="151" mass="16858">MPRIDVFTDKSPVSDHHAKCIANGIRADGSCNVEIKALARSPENAHSSEGLMPMDADAYIFSTTGALSVFEKHYFDKPNTMDDLKGKRYGVVMASHSTFDGPMSNDHRIDLRLLERLSSRGFSHQPVWVQRDDDEAFEEAGKEFAQSIAHM</sequence>
<organism evidence="1 2">
    <name type="scientific">Apophysomyces ossiformis</name>
    <dbReference type="NCBI Taxonomy" id="679940"/>
    <lineage>
        <taxon>Eukaryota</taxon>
        <taxon>Fungi</taxon>
        <taxon>Fungi incertae sedis</taxon>
        <taxon>Mucoromycota</taxon>
        <taxon>Mucoromycotina</taxon>
        <taxon>Mucoromycetes</taxon>
        <taxon>Mucorales</taxon>
        <taxon>Mucorineae</taxon>
        <taxon>Mucoraceae</taxon>
        <taxon>Apophysomyces</taxon>
    </lineage>
</organism>
<accession>A0A8H7BX06</accession>
<name>A0A8H7BX06_9FUNG</name>
<protein>
    <submittedName>
        <fullName evidence="1">Uncharacterized protein</fullName>
    </submittedName>
</protein>
<keyword evidence="2" id="KW-1185">Reference proteome</keyword>
<dbReference type="OrthoDB" id="2349213at2759"/>
<dbReference type="EMBL" id="JABAYA010000032">
    <property type="protein sequence ID" value="KAF7728750.1"/>
    <property type="molecule type" value="Genomic_DNA"/>
</dbReference>
<dbReference type="Proteomes" id="UP000605846">
    <property type="component" value="Unassembled WGS sequence"/>
</dbReference>